<protein>
    <submittedName>
        <fullName evidence="2">Uncharacterized protein</fullName>
    </submittedName>
</protein>
<proteinExistence type="predicted"/>
<dbReference type="AlphaFoldDB" id="A0AAW0DGX6"/>
<evidence type="ECO:0000313" key="3">
    <source>
        <dbReference type="Proteomes" id="UP001383192"/>
    </source>
</evidence>
<keyword evidence="3" id="KW-1185">Reference proteome</keyword>
<dbReference type="Proteomes" id="UP001383192">
    <property type="component" value="Unassembled WGS sequence"/>
</dbReference>
<reference evidence="2 3" key="1">
    <citation type="submission" date="2024-01" db="EMBL/GenBank/DDBJ databases">
        <title>A draft genome for a cacao thread blight-causing isolate of Paramarasmius palmivorus.</title>
        <authorList>
            <person name="Baruah I.K."/>
            <person name="Bukari Y."/>
            <person name="Amoako-Attah I."/>
            <person name="Meinhardt L.W."/>
            <person name="Bailey B.A."/>
            <person name="Cohen S.P."/>
        </authorList>
    </citation>
    <scope>NUCLEOTIDE SEQUENCE [LARGE SCALE GENOMIC DNA]</scope>
    <source>
        <strain evidence="2 3">GH-12</strain>
    </source>
</reference>
<accession>A0AAW0DGX6</accession>
<sequence length="55" mass="5738">MTSQNPLQAASDSGVKQSRLGRESDTSTVNEPTSTGDHEKSTLDSSSFAPPDGDL</sequence>
<organism evidence="2 3">
    <name type="scientific">Paramarasmius palmivorus</name>
    <dbReference type="NCBI Taxonomy" id="297713"/>
    <lineage>
        <taxon>Eukaryota</taxon>
        <taxon>Fungi</taxon>
        <taxon>Dikarya</taxon>
        <taxon>Basidiomycota</taxon>
        <taxon>Agaricomycotina</taxon>
        <taxon>Agaricomycetes</taxon>
        <taxon>Agaricomycetidae</taxon>
        <taxon>Agaricales</taxon>
        <taxon>Marasmiineae</taxon>
        <taxon>Marasmiaceae</taxon>
        <taxon>Paramarasmius</taxon>
    </lineage>
</organism>
<gene>
    <name evidence="2" type="ORF">VNI00_005967</name>
</gene>
<dbReference type="EMBL" id="JAYKXP010000017">
    <property type="protein sequence ID" value="KAK7049366.1"/>
    <property type="molecule type" value="Genomic_DNA"/>
</dbReference>
<evidence type="ECO:0000313" key="2">
    <source>
        <dbReference type="EMBL" id="KAK7049366.1"/>
    </source>
</evidence>
<evidence type="ECO:0000256" key="1">
    <source>
        <dbReference type="SAM" id="MobiDB-lite"/>
    </source>
</evidence>
<comment type="caution">
    <text evidence="2">The sequence shown here is derived from an EMBL/GenBank/DDBJ whole genome shotgun (WGS) entry which is preliminary data.</text>
</comment>
<name>A0AAW0DGX6_9AGAR</name>
<feature type="region of interest" description="Disordered" evidence="1">
    <location>
        <begin position="1"/>
        <end position="55"/>
    </location>
</feature>
<feature type="compositionally biased region" description="Polar residues" evidence="1">
    <location>
        <begin position="1"/>
        <end position="16"/>
    </location>
</feature>
<feature type="compositionally biased region" description="Polar residues" evidence="1">
    <location>
        <begin position="26"/>
        <end position="35"/>
    </location>
</feature>